<reference evidence="2 3" key="1">
    <citation type="journal article" date="2019" name="Environ. Microbiol.">
        <title>Species interactions and distinct microbial communities in high Arctic permafrost affected cryosols are associated with the CH4 and CO2 gas fluxes.</title>
        <authorList>
            <person name="Altshuler I."/>
            <person name="Hamel J."/>
            <person name="Turney S."/>
            <person name="Magnuson E."/>
            <person name="Levesque R."/>
            <person name="Greer C."/>
            <person name="Whyte L.G."/>
        </authorList>
    </citation>
    <scope>NUCLEOTIDE SEQUENCE [LARGE SCALE GENOMIC DNA]</scope>
    <source>
        <strain evidence="2 3">S9.3B</strain>
    </source>
</reference>
<protein>
    <recommendedName>
        <fullName evidence="4">Tripartite tricarboxylate transporter substrate binding protein</fullName>
    </recommendedName>
</protein>
<dbReference type="OrthoDB" id="7817633at2"/>
<organism evidence="2 3">
    <name type="scientific">Muricoccus nepalensis</name>
    <dbReference type="NCBI Taxonomy" id="1854500"/>
    <lineage>
        <taxon>Bacteria</taxon>
        <taxon>Pseudomonadati</taxon>
        <taxon>Pseudomonadota</taxon>
        <taxon>Alphaproteobacteria</taxon>
        <taxon>Acetobacterales</taxon>
        <taxon>Roseomonadaceae</taxon>
        <taxon>Muricoccus</taxon>
    </lineage>
</organism>
<dbReference type="PANTHER" id="PTHR42928:SF5">
    <property type="entry name" value="BLR1237 PROTEIN"/>
    <property type="match status" value="1"/>
</dbReference>
<evidence type="ECO:0000256" key="1">
    <source>
        <dbReference type="ARBA" id="ARBA00006987"/>
    </source>
</evidence>
<comment type="similarity">
    <text evidence="1">Belongs to the UPF0065 (bug) family.</text>
</comment>
<dbReference type="Proteomes" id="UP000317078">
    <property type="component" value="Unassembled WGS sequence"/>
</dbReference>
<dbReference type="Pfam" id="PF03401">
    <property type="entry name" value="TctC"/>
    <property type="match status" value="1"/>
</dbReference>
<name>A0A502EIS0_9PROT</name>
<dbReference type="PANTHER" id="PTHR42928">
    <property type="entry name" value="TRICARBOXYLATE-BINDING PROTEIN"/>
    <property type="match status" value="1"/>
</dbReference>
<dbReference type="InterPro" id="IPR042100">
    <property type="entry name" value="Bug_dom1"/>
</dbReference>
<accession>A0A502EIS0</accession>
<sequence length="87" mass="9090">MTFGRAAAQDLGWKPDRRMRVVVTFPPGGVMDISGRLGAELLGRVLGQPVVVENRAGAGGNVGTLAALNAEADGYSGPRCGRLRKAR</sequence>
<evidence type="ECO:0000313" key="3">
    <source>
        <dbReference type="Proteomes" id="UP000317078"/>
    </source>
</evidence>
<proteinExistence type="inferred from homology"/>
<dbReference type="Gene3D" id="3.40.190.150">
    <property type="entry name" value="Bordetella uptake gene, domain 1"/>
    <property type="match status" value="1"/>
</dbReference>
<keyword evidence="3" id="KW-1185">Reference proteome</keyword>
<comment type="caution">
    <text evidence="2">The sequence shown here is derived from an EMBL/GenBank/DDBJ whole genome shotgun (WGS) entry which is preliminary data.</text>
</comment>
<dbReference type="InterPro" id="IPR005064">
    <property type="entry name" value="BUG"/>
</dbReference>
<evidence type="ECO:0000313" key="2">
    <source>
        <dbReference type="EMBL" id="TPG36396.1"/>
    </source>
</evidence>
<gene>
    <name evidence="2" type="ORF">EAH89_30250</name>
</gene>
<dbReference type="AlphaFoldDB" id="A0A502EIS0"/>
<dbReference type="EMBL" id="RCZP01000097">
    <property type="protein sequence ID" value="TPG36396.1"/>
    <property type="molecule type" value="Genomic_DNA"/>
</dbReference>
<evidence type="ECO:0008006" key="4">
    <source>
        <dbReference type="Google" id="ProtNLM"/>
    </source>
</evidence>